<dbReference type="STRING" id="426128.SAMN05660297_00602"/>
<dbReference type="NCBIfam" id="NF005559">
    <property type="entry name" value="PRK07231.1"/>
    <property type="match status" value="1"/>
</dbReference>
<feature type="binding site" evidence="9">
    <location>
        <begin position="12"/>
        <end position="15"/>
    </location>
    <ligand>
        <name>NADP(+)</name>
        <dbReference type="ChEBI" id="CHEBI:58349"/>
    </ligand>
</feature>
<dbReference type="NCBIfam" id="NF009466">
    <property type="entry name" value="PRK12826.1-2"/>
    <property type="match status" value="1"/>
</dbReference>
<dbReference type="InterPro" id="IPR057326">
    <property type="entry name" value="KR_dom"/>
</dbReference>
<evidence type="ECO:0000256" key="4">
    <source>
        <dbReference type="ARBA" id="ARBA00022857"/>
    </source>
</evidence>
<evidence type="ECO:0000259" key="11">
    <source>
        <dbReference type="SMART" id="SM00822"/>
    </source>
</evidence>
<dbReference type="RefSeq" id="WP_090439128.1">
    <property type="nucleotide sequence ID" value="NZ_FOHU01000002.1"/>
</dbReference>
<dbReference type="PRINTS" id="PR00081">
    <property type="entry name" value="GDHRDH"/>
</dbReference>
<dbReference type="InterPro" id="IPR020904">
    <property type="entry name" value="Sc_DH/Rdtase_CS"/>
</dbReference>
<name>A0A1H9ZKN4_9FIRM</name>
<evidence type="ECO:0000256" key="3">
    <source>
        <dbReference type="ARBA" id="ARBA00012948"/>
    </source>
</evidence>
<dbReference type="InterPro" id="IPR036291">
    <property type="entry name" value="NAD(P)-bd_dom_sf"/>
</dbReference>
<dbReference type="FunFam" id="3.40.50.720:FF:000115">
    <property type="entry name" value="3-oxoacyl-[acyl-carrier-protein] reductase FabG"/>
    <property type="match status" value="1"/>
</dbReference>
<evidence type="ECO:0000256" key="6">
    <source>
        <dbReference type="ARBA" id="ARBA00023221"/>
    </source>
</evidence>
<sequence>MRLKNKVAVVTGSARGIGKSIAEKYAAEGARIVLVDRSLEDVEKTIKEMKESYSEVYGYGMDVTDRSQVQQVFERIAKELGTVDILVNNAGITADAQMYKMTGEQWDNVINVNLTGVFNCSKEAVKIMREKEYGKIINISSVVGLYGNFGQVNYAATKSGVIGMTKTMAKELGRKNVNVNAVCPGFIATEMTEKMPEKVLTMMKEKAPLNRLGTPEDIANACLFLASEEASFVTGTVLSVDGGIVL</sequence>
<dbReference type="PROSITE" id="PS00061">
    <property type="entry name" value="ADH_SHORT"/>
    <property type="match status" value="1"/>
</dbReference>
<evidence type="ECO:0000256" key="8">
    <source>
        <dbReference type="PIRSR" id="PIRSR611284-1"/>
    </source>
</evidence>
<evidence type="ECO:0000256" key="1">
    <source>
        <dbReference type="ARBA" id="ARBA00005194"/>
    </source>
</evidence>
<dbReference type="PANTHER" id="PTHR42879:SF2">
    <property type="entry name" value="3-OXOACYL-[ACYL-CARRIER-PROTEIN] REDUCTASE FABG"/>
    <property type="match status" value="1"/>
</dbReference>
<feature type="active site" description="Proton acceptor" evidence="8">
    <location>
        <position position="154"/>
    </location>
</feature>
<dbReference type="GO" id="GO:0006633">
    <property type="term" value="P:fatty acid biosynthetic process"/>
    <property type="evidence" value="ECO:0007669"/>
    <property type="project" value="UniProtKB-UniPathway"/>
</dbReference>
<proteinExistence type="inferred from homology"/>
<keyword evidence="5 10" id="KW-0560">Oxidoreductase</keyword>
<dbReference type="GO" id="GO:0008202">
    <property type="term" value="P:steroid metabolic process"/>
    <property type="evidence" value="ECO:0007669"/>
    <property type="project" value="UniProtKB-KW"/>
</dbReference>
<dbReference type="NCBIfam" id="TIGR01830">
    <property type="entry name" value="3oxo_ACP_reduc"/>
    <property type="match status" value="1"/>
</dbReference>
<dbReference type="AlphaFoldDB" id="A0A1H9ZKN4"/>
<dbReference type="Pfam" id="PF13561">
    <property type="entry name" value="adh_short_C2"/>
    <property type="match status" value="1"/>
</dbReference>
<comment type="catalytic activity">
    <reaction evidence="7 10">
        <text>a (3R)-hydroxyacyl-[ACP] + NADP(+) = a 3-oxoacyl-[ACP] + NADPH + H(+)</text>
        <dbReference type="Rhea" id="RHEA:17397"/>
        <dbReference type="Rhea" id="RHEA-COMP:9916"/>
        <dbReference type="Rhea" id="RHEA-COMP:9945"/>
        <dbReference type="ChEBI" id="CHEBI:15378"/>
        <dbReference type="ChEBI" id="CHEBI:57783"/>
        <dbReference type="ChEBI" id="CHEBI:58349"/>
        <dbReference type="ChEBI" id="CHEBI:78776"/>
        <dbReference type="ChEBI" id="CHEBI:78827"/>
        <dbReference type="EC" id="1.1.1.100"/>
    </reaction>
</comment>
<comment type="function">
    <text evidence="10">Catalyzes the NADPH-dependent reduction of beta-ketoacyl-ACP substrates to beta-hydroxyacyl-ACP products, the first reductive step in the elongation cycle of fatty acid biosynthesis.</text>
</comment>
<dbReference type="Gene3D" id="3.40.50.720">
    <property type="entry name" value="NAD(P)-binding Rossmann-like Domain"/>
    <property type="match status" value="1"/>
</dbReference>
<dbReference type="Proteomes" id="UP000199568">
    <property type="component" value="Unassembled WGS sequence"/>
</dbReference>
<dbReference type="SMART" id="SM00822">
    <property type="entry name" value="PKS_KR"/>
    <property type="match status" value="1"/>
</dbReference>
<evidence type="ECO:0000313" key="13">
    <source>
        <dbReference type="Proteomes" id="UP000199568"/>
    </source>
</evidence>
<dbReference type="CDD" id="cd05333">
    <property type="entry name" value="BKR_SDR_c"/>
    <property type="match status" value="1"/>
</dbReference>
<keyword evidence="10" id="KW-0276">Fatty acid metabolism</keyword>
<keyword evidence="10" id="KW-0275">Fatty acid biosynthesis</keyword>
<feature type="domain" description="Ketoreductase" evidence="11">
    <location>
        <begin position="6"/>
        <end position="190"/>
    </location>
</feature>
<evidence type="ECO:0000256" key="10">
    <source>
        <dbReference type="RuleBase" id="RU366074"/>
    </source>
</evidence>
<dbReference type="PRINTS" id="PR00080">
    <property type="entry name" value="SDRFAMILY"/>
</dbReference>
<dbReference type="EC" id="1.1.1.100" evidence="3 10"/>
<gene>
    <name evidence="12" type="ORF">SAMN05660297_00602</name>
</gene>
<dbReference type="UniPathway" id="UPA00094"/>
<evidence type="ECO:0000256" key="2">
    <source>
        <dbReference type="ARBA" id="ARBA00006484"/>
    </source>
</evidence>
<feature type="binding site" evidence="9">
    <location>
        <position position="89"/>
    </location>
    <ligand>
        <name>NADP(+)</name>
        <dbReference type="ChEBI" id="CHEBI:58349"/>
    </ligand>
</feature>
<dbReference type="GO" id="GO:0051287">
    <property type="term" value="F:NAD binding"/>
    <property type="evidence" value="ECO:0007669"/>
    <property type="project" value="UniProtKB-UniRule"/>
</dbReference>
<protein>
    <recommendedName>
        <fullName evidence="3 10">3-oxoacyl-[acyl-carrier-protein] reductase</fullName>
        <ecNumber evidence="3 10">1.1.1.100</ecNumber>
    </recommendedName>
</protein>
<keyword evidence="13" id="KW-1185">Reference proteome</keyword>
<keyword evidence="6" id="KW-0753">Steroid metabolism</keyword>
<keyword evidence="10" id="KW-0444">Lipid biosynthesis</keyword>
<keyword evidence="10" id="KW-0443">Lipid metabolism</keyword>
<reference evidence="12 13" key="1">
    <citation type="submission" date="2016-10" db="EMBL/GenBank/DDBJ databases">
        <authorList>
            <person name="de Groot N.N."/>
        </authorList>
    </citation>
    <scope>NUCLEOTIDE SEQUENCE [LARGE SCALE GENOMIC DNA]</scope>
    <source>
        <strain evidence="12 13">DSM 18979</strain>
    </source>
</reference>
<feature type="binding site" evidence="9">
    <location>
        <position position="187"/>
    </location>
    <ligand>
        <name>NADP(+)</name>
        <dbReference type="ChEBI" id="CHEBI:58349"/>
    </ligand>
</feature>
<dbReference type="InterPro" id="IPR050259">
    <property type="entry name" value="SDR"/>
</dbReference>
<dbReference type="InterPro" id="IPR002347">
    <property type="entry name" value="SDR_fam"/>
</dbReference>
<feature type="binding site" evidence="9">
    <location>
        <begin position="154"/>
        <end position="158"/>
    </location>
    <ligand>
        <name>NADP(+)</name>
        <dbReference type="ChEBI" id="CHEBI:58349"/>
    </ligand>
</feature>
<evidence type="ECO:0000256" key="5">
    <source>
        <dbReference type="ARBA" id="ARBA00023002"/>
    </source>
</evidence>
<keyword evidence="4 9" id="KW-0521">NADP</keyword>
<comment type="pathway">
    <text evidence="1 10">Lipid metabolism; fatty acid biosynthesis.</text>
</comment>
<dbReference type="InterPro" id="IPR011284">
    <property type="entry name" value="3oxo_ACP_reduc"/>
</dbReference>
<dbReference type="PANTHER" id="PTHR42879">
    <property type="entry name" value="3-OXOACYL-(ACYL-CARRIER-PROTEIN) REDUCTASE"/>
    <property type="match status" value="1"/>
</dbReference>
<dbReference type="EMBL" id="FOHU01000002">
    <property type="protein sequence ID" value="SES82166.1"/>
    <property type="molecule type" value="Genomic_DNA"/>
</dbReference>
<comment type="similarity">
    <text evidence="2 10">Belongs to the short-chain dehydrogenases/reductases (SDR) family.</text>
</comment>
<evidence type="ECO:0000313" key="12">
    <source>
        <dbReference type="EMBL" id="SES82166.1"/>
    </source>
</evidence>
<evidence type="ECO:0000256" key="7">
    <source>
        <dbReference type="ARBA" id="ARBA00048508"/>
    </source>
</evidence>
<evidence type="ECO:0000256" key="9">
    <source>
        <dbReference type="PIRSR" id="PIRSR611284-2"/>
    </source>
</evidence>
<accession>A0A1H9ZKN4</accession>
<dbReference type="GO" id="GO:0004316">
    <property type="term" value="F:3-oxoacyl-[acyl-carrier-protein] reductase (NADPH) activity"/>
    <property type="evidence" value="ECO:0007669"/>
    <property type="project" value="UniProtKB-UniRule"/>
</dbReference>
<dbReference type="SUPFAM" id="SSF51735">
    <property type="entry name" value="NAD(P)-binding Rossmann-fold domains"/>
    <property type="match status" value="1"/>
</dbReference>
<dbReference type="OrthoDB" id="9803333at2"/>
<dbReference type="NCBIfam" id="NF004198">
    <property type="entry name" value="PRK05653.1-3"/>
    <property type="match status" value="1"/>
</dbReference>
<dbReference type="NCBIfam" id="NF009464">
    <property type="entry name" value="PRK12824.1"/>
    <property type="match status" value="1"/>
</dbReference>
<organism evidence="12 13">
    <name type="scientific">Natronincola peptidivorans</name>
    <dbReference type="NCBI Taxonomy" id="426128"/>
    <lineage>
        <taxon>Bacteria</taxon>
        <taxon>Bacillati</taxon>
        <taxon>Bacillota</taxon>
        <taxon>Clostridia</taxon>
        <taxon>Peptostreptococcales</taxon>
        <taxon>Natronincolaceae</taxon>
        <taxon>Natronincola</taxon>
    </lineage>
</organism>
<comment type="subunit">
    <text evidence="10">Homotetramer.</text>
</comment>